<keyword evidence="4" id="KW-1185">Reference proteome</keyword>
<evidence type="ECO:0000256" key="1">
    <source>
        <dbReference type="SAM" id="Phobius"/>
    </source>
</evidence>
<evidence type="ECO:0000313" key="3">
    <source>
        <dbReference type="EnsemblMetazoa" id="ACUA012503-PA"/>
    </source>
</evidence>
<evidence type="ECO:0000313" key="4">
    <source>
        <dbReference type="Proteomes" id="UP000075883"/>
    </source>
</evidence>
<dbReference type="EnsemblMetazoa" id="ACUA012503-RA">
    <property type="protein sequence ID" value="ACUA012503-PA"/>
    <property type="gene ID" value="ACUA012503"/>
</dbReference>
<keyword evidence="1" id="KW-0812">Transmembrane</keyword>
<dbReference type="Pfam" id="PF03151">
    <property type="entry name" value="TPT"/>
    <property type="match status" value="1"/>
</dbReference>
<dbReference type="InterPro" id="IPR004853">
    <property type="entry name" value="Sugar_P_trans_dom"/>
</dbReference>
<accession>A0A182M940</accession>
<proteinExistence type="predicted"/>
<feature type="domain" description="Sugar phosphate transporter" evidence="2">
    <location>
        <begin position="61"/>
        <end position="157"/>
    </location>
</feature>
<feature type="transmembrane region" description="Helical" evidence="1">
    <location>
        <begin position="60"/>
        <end position="79"/>
    </location>
</feature>
<evidence type="ECO:0000259" key="2">
    <source>
        <dbReference type="Pfam" id="PF03151"/>
    </source>
</evidence>
<feature type="transmembrane region" description="Helical" evidence="1">
    <location>
        <begin position="91"/>
        <end position="112"/>
    </location>
</feature>
<dbReference type="STRING" id="139723.A0A182M940"/>
<dbReference type="Proteomes" id="UP000075883">
    <property type="component" value="Unassembled WGS sequence"/>
</dbReference>
<sequence length="168" mass="18187">MAMLLKRPIGTLVSGLRSVGSGGSNRNGGGNTPLLDSGYAGGTGVTAAAPGHDGGMRQTLTIVFLCILWYVVSSSNNVIGKMILSEFPYPMTVTMIQLTSITVYSGPFFNLWGVRKYVDISWRYYFTFIVPLALGKFLASVTSHISIWKVPVSYAHTALLAGYHQPYL</sequence>
<protein>
    <recommendedName>
        <fullName evidence="2">Sugar phosphate transporter domain-containing protein</fullName>
    </recommendedName>
</protein>
<keyword evidence="1" id="KW-0472">Membrane</keyword>
<dbReference type="VEuPathDB" id="VectorBase:ACUA012503"/>
<name>A0A182M940_9DIPT</name>
<keyword evidence="1" id="KW-1133">Transmembrane helix</keyword>
<reference evidence="3" key="2">
    <citation type="submission" date="2020-05" db="UniProtKB">
        <authorList>
            <consortium name="EnsemblMetazoa"/>
        </authorList>
    </citation>
    <scope>IDENTIFICATION</scope>
    <source>
        <strain evidence="3">A-37</strain>
    </source>
</reference>
<reference evidence="4" key="1">
    <citation type="submission" date="2013-09" db="EMBL/GenBank/DDBJ databases">
        <title>The Genome Sequence of Anopheles culicifacies species A.</title>
        <authorList>
            <consortium name="The Broad Institute Genomics Platform"/>
            <person name="Neafsey D.E."/>
            <person name="Besansky N."/>
            <person name="Howell P."/>
            <person name="Walton C."/>
            <person name="Young S.K."/>
            <person name="Zeng Q."/>
            <person name="Gargeya S."/>
            <person name="Fitzgerald M."/>
            <person name="Haas B."/>
            <person name="Abouelleil A."/>
            <person name="Allen A.W."/>
            <person name="Alvarado L."/>
            <person name="Arachchi H.M."/>
            <person name="Berlin A.M."/>
            <person name="Chapman S.B."/>
            <person name="Gainer-Dewar J."/>
            <person name="Goldberg J."/>
            <person name="Griggs A."/>
            <person name="Gujja S."/>
            <person name="Hansen M."/>
            <person name="Howarth C."/>
            <person name="Imamovic A."/>
            <person name="Ireland A."/>
            <person name="Larimer J."/>
            <person name="McCowan C."/>
            <person name="Murphy C."/>
            <person name="Pearson M."/>
            <person name="Poon T.W."/>
            <person name="Priest M."/>
            <person name="Roberts A."/>
            <person name="Saif S."/>
            <person name="Shea T."/>
            <person name="Sisk P."/>
            <person name="Sykes S."/>
            <person name="Wortman J."/>
            <person name="Nusbaum C."/>
            <person name="Birren B."/>
        </authorList>
    </citation>
    <scope>NUCLEOTIDE SEQUENCE [LARGE SCALE GENOMIC DNA]</scope>
    <source>
        <strain evidence="4">A-37</strain>
    </source>
</reference>
<dbReference type="EMBL" id="AXCM01007249">
    <property type="status" value="NOT_ANNOTATED_CDS"/>
    <property type="molecule type" value="Genomic_DNA"/>
</dbReference>
<feature type="transmembrane region" description="Helical" evidence="1">
    <location>
        <begin position="124"/>
        <end position="147"/>
    </location>
</feature>
<dbReference type="AlphaFoldDB" id="A0A182M940"/>
<organism evidence="3 4">
    <name type="scientific">Anopheles culicifacies</name>
    <dbReference type="NCBI Taxonomy" id="139723"/>
    <lineage>
        <taxon>Eukaryota</taxon>
        <taxon>Metazoa</taxon>
        <taxon>Ecdysozoa</taxon>
        <taxon>Arthropoda</taxon>
        <taxon>Hexapoda</taxon>
        <taxon>Insecta</taxon>
        <taxon>Pterygota</taxon>
        <taxon>Neoptera</taxon>
        <taxon>Endopterygota</taxon>
        <taxon>Diptera</taxon>
        <taxon>Nematocera</taxon>
        <taxon>Culicoidea</taxon>
        <taxon>Culicidae</taxon>
        <taxon>Anophelinae</taxon>
        <taxon>Anopheles</taxon>
        <taxon>culicifacies species complex</taxon>
    </lineage>
</organism>